<dbReference type="Proteomes" id="UP000182312">
    <property type="component" value="Unassembled WGS sequence"/>
</dbReference>
<dbReference type="AlphaFoldDB" id="A0A099F3M8"/>
<evidence type="ECO:0008006" key="5">
    <source>
        <dbReference type="Google" id="ProtNLM"/>
    </source>
</evidence>
<sequence>MNDARFADADPAPLALMASDADDLTVISALVQDSVLPVSEIAYDRRHRQLALLLNRFRWEDAEHARREERAYERVRSVLLISDVQKVQSDGIDRKDGDLILALLALKWQPGQDGAGRLLLEFSGDGTLAVDAECLNLELRDVTRPYIAPSRKEPSHPGA</sequence>
<dbReference type="eggNOG" id="ENOG5032SGB">
    <property type="taxonomic scope" value="Bacteria"/>
</dbReference>
<dbReference type="Pfam" id="PF11164">
    <property type="entry name" value="DUF2948"/>
    <property type="match status" value="1"/>
</dbReference>
<evidence type="ECO:0000313" key="1">
    <source>
        <dbReference type="EMBL" id="KGJ04984.1"/>
    </source>
</evidence>
<dbReference type="STRING" id="376733.SAMN04487972_101314"/>
<keyword evidence="3" id="KW-1185">Reference proteome</keyword>
<dbReference type="RefSeq" id="WP_036740123.1">
    <property type="nucleotide sequence ID" value="NZ_FOJO01000001.1"/>
</dbReference>
<evidence type="ECO:0000313" key="3">
    <source>
        <dbReference type="Proteomes" id="UP000029846"/>
    </source>
</evidence>
<protein>
    <recommendedName>
        <fullName evidence="5">DUF2948 domain-containing protein</fullName>
    </recommendedName>
</protein>
<proteinExistence type="predicted"/>
<evidence type="ECO:0000313" key="2">
    <source>
        <dbReference type="EMBL" id="SFA39542.1"/>
    </source>
</evidence>
<accession>A0A099F3M8</accession>
<dbReference type="InterPro" id="IPR021335">
    <property type="entry name" value="DUF2948"/>
</dbReference>
<reference evidence="2 4" key="3">
    <citation type="submission" date="2016-10" db="EMBL/GenBank/DDBJ databases">
        <authorList>
            <person name="de Groot N.N."/>
        </authorList>
    </citation>
    <scope>NUCLEOTIDE SEQUENCE [LARGE SCALE GENOMIC DNA]</scope>
    <source>
        <strain evidence="2 4">CGMCC 1.6117</strain>
    </source>
</reference>
<dbReference type="OrthoDB" id="9806367at2"/>
<name>A0A099F3M8_9RHOB</name>
<dbReference type="EMBL" id="JRKN01000008">
    <property type="protein sequence ID" value="KGJ04984.1"/>
    <property type="molecule type" value="Genomic_DNA"/>
</dbReference>
<dbReference type="Proteomes" id="UP000029846">
    <property type="component" value="Unassembled WGS sequence"/>
</dbReference>
<gene>
    <name evidence="1" type="ORF">IT41_08135</name>
    <name evidence="2" type="ORF">SAMN04487972_101314</name>
</gene>
<organism evidence="1 3">
    <name type="scientific">Paracoccus halophilus</name>
    <dbReference type="NCBI Taxonomy" id="376733"/>
    <lineage>
        <taxon>Bacteria</taxon>
        <taxon>Pseudomonadati</taxon>
        <taxon>Pseudomonadota</taxon>
        <taxon>Alphaproteobacteria</taxon>
        <taxon>Rhodobacterales</taxon>
        <taxon>Paracoccaceae</taxon>
        <taxon>Paracoccus</taxon>
    </lineage>
</organism>
<evidence type="ECO:0000313" key="4">
    <source>
        <dbReference type="Proteomes" id="UP000182312"/>
    </source>
</evidence>
<reference evidence="1 3" key="2">
    <citation type="submission" date="2014-10" db="EMBL/GenBank/DDBJ databases">
        <title>Paracoccus sanguinis sp. nov., isolated from clinical specimens of New York State patients.</title>
        <authorList>
            <person name="Mingle L.A."/>
            <person name="Cole J.A."/>
            <person name="Lapierre P."/>
            <person name="Musser K.A."/>
        </authorList>
    </citation>
    <scope>NUCLEOTIDE SEQUENCE [LARGE SCALE GENOMIC DNA]</scope>
    <source>
        <strain evidence="1 3">JCM 14014</strain>
    </source>
</reference>
<dbReference type="EMBL" id="FOJO01000001">
    <property type="protein sequence ID" value="SFA39542.1"/>
    <property type="molecule type" value="Genomic_DNA"/>
</dbReference>
<reference evidence="1 3" key="1">
    <citation type="submission" date="2014-09" db="EMBL/GenBank/DDBJ databases">
        <authorList>
            <person name="McGinnis J.M."/>
            <person name="Wolfgang W.J."/>
        </authorList>
    </citation>
    <scope>NUCLEOTIDE SEQUENCE [LARGE SCALE GENOMIC DNA]</scope>
    <source>
        <strain evidence="1 3">JCM 14014</strain>
    </source>
</reference>